<dbReference type="InterPro" id="IPR012910">
    <property type="entry name" value="Plug_dom"/>
</dbReference>
<dbReference type="Gene3D" id="2.170.130.10">
    <property type="entry name" value="TonB-dependent receptor, plug domain"/>
    <property type="match status" value="1"/>
</dbReference>
<evidence type="ECO:0000256" key="5">
    <source>
        <dbReference type="ARBA" id="ARBA00022729"/>
    </source>
</evidence>
<feature type="domain" description="TonB-dependent receptor-like beta-barrel" evidence="12">
    <location>
        <begin position="343"/>
        <end position="648"/>
    </location>
</feature>
<evidence type="ECO:0000256" key="4">
    <source>
        <dbReference type="ARBA" id="ARBA00022692"/>
    </source>
</evidence>
<comment type="caution">
    <text evidence="14">The sequence shown here is derived from an EMBL/GenBank/DDBJ whole genome shotgun (WGS) entry which is preliminary data.</text>
</comment>
<dbReference type="EMBL" id="QRGO01000001">
    <property type="protein sequence ID" value="RDV05373.1"/>
    <property type="molecule type" value="Genomic_DNA"/>
</dbReference>
<evidence type="ECO:0000313" key="14">
    <source>
        <dbReference type="EMBL" id="RDV05373.1"/>
    </source>
</evidence>
<dbReference type="InterPro" id="IPR037066">
    <property type="entry name" value="Plug_dom_sf"/>
</dbReference>
<evidence type="ECO:0000256" key="9">
    <source>
        <dbReference type="ARBA" id="ARBA00023237"/>
    </source>
</evidence>
<dbReference type="InterPro" id="IPR039426">
    <property type="entry name" value="TonB-dep_rcpt-like"/>
</dbReference>
<dbReference type="AlphaFoldDB" id="A0A371BDA0"/>
<dbReference type="PANTHER" id="PTHR30069:SF53">
    <property type="entry name" value="COLICIN I RECEPTOR-RELATED"/>
    <property type="match status" value="1"/>
</dbReference>
<keyword evidence="3 10" id="KW-1134">Transmembrane beta strand</keyword>
<evidence type="ECO:0000313" key="15">
    <source>
        <dbReference type="Proteomes" id="UP000263993"/>
    </source>
</evidence>
<dbReference type="GO" id="GO:0015889">
    <property type="term" value="P:cobalamin transport"/>
    <property type="evidence" value="ECO:0007669"/>
    <property type="project" value="TreeGrafter"/>
</dbReference>
<keyword evidence="8 10" id="KW-0472">Membrane</keyword>
<dbReference type="GO" id="GO:0009279">
    <property type="term" value="C:cell outer membrane"/>
    <property type="evidence" value="ECO:0007669"/>
    <property type="project" value="UniProtKB-SubCell"/>
</dbReference>
<keyword evidence="5" id="KW-0732">Signal</keyword>
<keyword evidence="2 10" id="KW-0813">Transport</keyword>
<dbReference type="InterPro" id="IPR000531">
    <property type="entry name" value="Beta-barrel_TonB"/>
</dbReference>
<keyword evidence="6" id="KW-0406">Ion transport</keyword>
<evidence type="ECO:0000256" key="10">
    <source>
        <dbReference type="PROSITE-ProRule" id="PRU01360"/>
    </source>
</evidence>
<keyword evidence="4 10" id="KW-0812">Transmembrane</keyword>
<dbReference type="Proteomes" id="UP000263993">
    <property type="component" value="Unassembled WGS sequence"/>
</dbReference>
<evidence type="ECO:0000256" key="8">
    <source>
        <dbReference type="ARBA" id="ARBA00023136"/>
    </source>
</evidence>
<accession>A0A371BDA0</accession>
<evidence type="ECO:0000256" key="11">
    <source>
        <dbReference type="RuleBase" id="RU003357"/>
    </source>
</evidence>
<sequence>MFLAPVWFHPARPSSTGAIEGMCVMGVRFRLAAASAVAVIAAVQAASNPAKAQSASEPVVLPEVSVSATGIATPLSQIASSVTVITAEEIARTQRRTLPDVLNNVPGLNVVQTGGPGGQTAIFMRGTNSNHVKVLLDGIDMGDVSAPNGAVDLAHIATGDIERIEVLRGPQGGLYGANAIGGVISIVTKKGEGPAKATATLEGGALGTFNQSAAVSGAKDRFDYAFSVAHLRSSHVDVTPTYVLPAGQSANPNSYDNMTYSTRLGAKITDDLRVNLIGRYVDIRLKYSNDDPSTFPSAPYATRSDYGNKAFFGRAEAVYAALNGRFINTVGVNVADNSRTNKDPNANPATTNDGTRTAVNWRGEIAVAKGHTLLLGAERSEERANTQTYGMFGGAPLSYSAKNGNTAGYAEMQSQFAERFFIVGNIRVDDDDKFGSHTTWRVAPAFIMPGSETKLKGSYGTAFKAPTLYELYGVGDFNYVGNPNLKPETSKGWEVGFEQPLFGDRLRFGVTYFRNDIKDLINNVFAPVNTYVNVGKAKTEGYEAFVDVKATDRLRFHADYTRTDATNVIANTELLRRPKHKANFSASYQATEALGLSASVLYVGPWMDFDRQGLWTTARDFQGYTVVNIAANYAVNKQVTVFGRVDNLFDKRYEVPVGWKAPGVGVFGGIKVSTL</sequence>
<keyword evidence="14" id="KW-0675">Receptor</keyword>
<evidence type="ECO:0000256" key="7">
    <source>
        <dbReference type="ARBA" id="ARBA00023077"/>
    </source>
</evidence>
<dbReference type="SUPFAM" id="SSF56935">
    <property type="entry name" value="Porins"/>
    <property type="match status" value="1"/>
</dbReference>
<evidence type="ECO:0000259" key="12">
    <source>
        <dbReference type="Pfam" id="PF00593"/>
    </source>
</evidence>
<dbReference type="CDD" id="cd01347">
    <property type="entry name" value="ligand_gated_channel"/>
    <property type="match status" value="1"/>
</dbReference>
<evidence type="ECO:0000259" key="13">
    <source>
        <dbReference type="Pfam" id="PF07715"/>
    </source>
</evidence>
<keyword evidence="7 11" id="KW-0798">TonB box</keyword>
<feature type="domain" description="TonB-dependent receptor plug" evidence="13">
    <location>
        <begin position="75"/>
        <end position="183"/>
    </location>
</feature>
<dbReference type="OrthoDB" id="9760333at2"/>
<dbReference type="PANTHER" id="PTHR30069">
    <property type="entry name" value="TONB-DEPENDENT OUTER MEMBRANE RECEPTOR"/>
    <property type="match status" value="1"/>
</dbReference>
<proteinExistence type="inferred from homology"/>
<evidence type="ECO:0000256" key="6">
    <source>
        <dbReference type="ARBA" id="ARBA00023065"/>
    </source>
</evidence>
<evidence type="ECO:0000256" key="1">
    <source>
        <dbReference type="ARBA" id="ARBA00004571"/>
    </source>
</evidence>
<comment type="similarity">
    <text evidence="10 11">Belongs to the TonB-dependent receptor family.</text>
</comment>
<evidence type="ECO:0000256" key="2">
    <source>
        <dbReference type="ARBA" id="ARBA00022448"/>
    </source>
</evidence>
<protein>
    <submittedName>
        <fullName evidence="14">TonB-dependent receptor</fullName>
    </submittedName>
</protein>
<evidence type="ECO:0000256" key="3">
    <source>
        <dbReference type="ARBA" id="ARBA00022452"/>
    </source>
</evidence>
<keyword evidence="15" id="KW-1185">Reference proteome</keyword>
<comment type="subcellular location">
    <subcellularLocation>
        <location evidence="1 10">Cell outer membrane</location>
        <topology evidence="1 10">Multi-pass membrane protein</topology>
    </subcellularLocation>
</comment>
<dbReference type="Pfam" id="PF07715">
    <property type="entry name" value="Plug"/>
    <property type="match status" value="1"/>
</dbReference>
<dbReference type="Gene3D" id="2.40.170.20">
    <property type="entry name" value="TonB-dependent receptor, beta-barrel domain"/>
    <property type="match status" value="1"/>
</dbReference>
<name>A0A371BDA0_9BRAD</name>
<dbReference type="Pfam" id="PF00593">
    <property type="entry name" value="TonB_dep_Rec_b-barrel"/>
    <property type="match status" value="1"/>
</dbReference>
<dbReference type="InterPro" id="IPR036942">
    <property type="entry name" value="Beta-barrel_TonB_sf"/>
</dbReference>
<organism evidence="14 15">
    <name type="scientific">Undibacter mobilis</name>
    <dbReference type="NCBI Taxonomy" id="2292256"/>
    <lineage>
        <taxon>Bacteria</taxon>
        <taxon>Pseudomonadati</taxon>
        <taxon>Pseudomonadota</taxon>
        <taxon>Alphaproteobacteria</taxon>
        <taxon>Hyphomicrobiales</taxon>
        <taxon>Nitrobacteraceae</taxon>
        <taxon>Undibacter</taxon>
    </lineage>
</organism>
<dbReference type="GO" id="GO:0006811">
    <property type="term" value="P:monoatomic ion transport"/>
    <property type="evidence" value="ECO:0007669"/>
    <property type="project" value="UniProtKB-KW"/>
</dbReference>
<reference evidence="15" key="1">
    <citation type="submission" date="2018-08" db="EMBL/GenBank/DDBJ databases">
        <authorList>
            <person name="Kim S.-J."/>
            <person name="Jung G.-Y."/>
        </authorList>
    </citation>
    <scope>NUCLEOTIDE SEQUENCE [LARGE SCALE GENOMIC DNA]</scope>
    <source>
        <strain evidence="15">GY_H</strain>
    </source>
</reference>
<gene>
    <name evidence="14" type="ORF">DXH78_12795</name>
</gene>
<dbReference type="PROSITE" id="PS52016">
    <property type="entry name" value="TONB_DEPENDENT_REC_3"/>
    <property type="match status" value="1"/>
</dbReference>
<keyword evidence="9 10" id="KW-0998">Cell outer membrane</keyword>